<dbReference type="Proteomes" id="UP000030745">
    <property type="component" value="Unassembled WGS sequence"/>
</dbReference>
<keyword evidence="3" id="KW-1185">Reference proteome</keyword>
<dbReference type="KEGG" id="spar:SPRG_08482"/>
<evidence type="ECO:0000313" key="2">
    <source>
        <dbReference type="EMBL" id="KDO26121.1"/>
    </source>
</evidence>
<dbReference type="VEuPathDB" id="FungiDB:SPRG_08482"/>
<protein>
    <submittedName>
        <fullName evidence="2">Uncharacterized protein</fullName>
    </submittedName>
</protein>
<dbReference type="GeneID" id="24130700"/>
<organism evidence="2 3">
    <name type="scientific">Saprolegnia parasitica (strain CBS 223.65)</name>
    <dbReference type="NCBI Taxonomy" id="695850"/>
    <lineage>
        <taxon>Eukaryota</taxon>
        <taxon>Sar</taxon>
        <taxon>Stramenopiles</taxon>
        <taxon>Oomycota</taxon>
        <taxon>Saprolegniomycetes</taxon>
        <taxon>Saprolegniales</taxon>
        <taxon>Saprolegniaceae</taxon>
        <taxon>Saprolegnia</taxon>
    </lineage>
</organism>
<evidence type="ECO:0000256" key="1">
    <source>
        <dbReference type="SAM" id="MobiDB-lite"/>
    </source>
</evidence>
<feature type="compositionally biased region" description="Basic residues" evidence="1">
    <location>
        <begin position="188"/>
        <end position="204"/>
    </location>
</feature>
<dbReference type="OMA" id="FTARYCE"/>
<feature type="region of interest" description="Disordered" evidence="1">
    <location>
        <begin position="182"/>
        <end position="209"/>
    </location>
</feature>
<accession>A0A067CHV0</accession>
<gene>
    <name evidence="2" type="ORF">SPRG_08482</name>
</gene>
<reference evidence="2 3" key="1">
    <citation type="journal article" date="2013" name="PLoS Genet.">
        <title>Distinctive expansion of potential virulence genes in the genome of the oomycete fish pathogen Saprolegnia parasitica.</title>
        <authorList>
            <person name="Jiang R.H."/>
            <person name="de Bruijn I."/>
            <person name="Haas B.J."/>
            <person name="Belmonte R."/>
            <person name="Lobach L."/>
            <person name="Christie J."/>
            <person name="van den Ackerveken G."/>
            <person name="Bottin A."/>
            <person name="Bulone V."/>
            <person name="Diaz-Moreno S.M."/>
            <person name="Dumas B."/>
            <person name="Fan L."/>
            <person name="Gaulin E."/>
            <person name="Govers F."/>
            <person name="Grenville-Briggs L.J."/>
            <person name="Horner N.R."/>
            <person name="Levin J.Z."/>
            <person name="Mammella M."/>
            <person name="Meijer H.J."/>
            <person name="Morris P."/>
            <person name="Nusbaum C."/>
            <person name="Oome S."/>
            <person name="Phillips A.J."/>
            <person name="van Rooyen D."/>
            <person name="Rzeszutek E."/>
            <person name="Saraiva M."/>
            <person name="Secombes C.J."/>
            <person name="Seidl M.F."/>
            <person name="Snel B."/>
            <person name="Stassen J.H."/>
            <person name="Sykes S."/>
            <person name="Tripathy S."/>
            <person name="van den Berg H."/>
            <person name="Vega-Arreguin J.C."/>
            <person name="Wawra S."/>
            <person name="Young S.K."/>
            <person name="Zeng Q."/>
            <person name="Dieguez-Uribeondo J."/>
            <person name="Russ C."/>
            <person name="Tyler B.M."/>
            <person name="van West P."/>
        </authorList>
    </citation>
    <scope>NUCLEOTIDE SEQUENCE [LARGE SCALE GENOMIC DNA]</scope>
    <source>
        <strain evidence="2 3">CBS 223.65</strain>
    </source>
</reference>
<name>A0A067CHV0_SAPPC</name>
<dbReference type="AlphaFoldDB" id="A0A067CHV0"/>
<evidence type="ECO:0000313" key="3">
    <source>
        <dbReference type="Proteomes" id="UP000030745"/>
    </source>
</evidence>
<proteinExistence type="predicted"/>
<dbReference type="OrthoDB" id="10381402at2759"/>
<dbReference type="RefSeq" id="XP_012203116.1">
    <property type="nucleotide sequence ID" value="XM_012347726.1"/>
</dbReference>
<sequence>MSILSALRHTSQHGSLLPRRFFSIPSSRPLALVVARHKLAPEAPDRFYFHYSNPIDWPLVLQDELGLPRTPKVLSVFSSFSGESDPGVPATFNISYDKLMDTKAYFQEQERRYNELMAAFKKNGQIRDAHIKARDAEMAILLRDAKDLRERWAALEHERDLDELGDFAVRYCEFKIASQPRAPTVSAGKKRKSKKSKKSSKHANGHSLVPTVRPSNEWVFRPYRYTKLCEIIAKLTPDDFPDQPDAKLVFQAGLEEFERFATEAQKRFSLL</sequence>
<dbReference type="EMBL" id="KK583226">
    <property type="protein sequence ID" value="KDO26121.1"/>
    <property type="molecule type" value="Genomic_DNA"/>
</dbReference>